<name>A0A1G7BI38_9SPHI</name>
<dbReference type="STRING" id="1391627.SAMN05216464_10535"/>
<dbReference type="EMBL" id="FNAI01000005">
    <property type="protein sequence ID" value="SDE26699.1"/>
    <property type="molecule type" value="Genomic_DNA"/>
</dbReference>
<reference evidence="1 2" key="1">
    <citation type="submission" date="2016-10" db="EMBL/GenBank/DDBJ databases">
        <authorList>
            <person name="de Groot N.N."/>
        </authorList>
    </citation>
    <scope>NUCLEOTIDE SEQUENCE [LARGE SCALE GENOMIC DNA]</scope>
    <source>
        <strain evidence="1 2">47C3B</strain>
    </source>
</reference>
<sequence>MKKKTFVTTLALLFFVVCYAVTIDISGKWTGILKMKDGHDMPLNYTFKVDSDKLTGTALTPQGEVKITDGMINGNDFSFNVPVPNGNAPHTGKIYADSLTLHIVYKGEHLAATLKRSN</sequence>
<keyword evidence="2" id="KW-1185">Reference proteome</keyword>
<dbReference type="RefSeq" id="WP_091149637.1">
    <property type="nucleotide sequence ID" value="NZ_FNAI01000005.1"/>
</dbReference>
<organism evidence="1 2">
    <name type="scientific">Mucilaginibacter pineti</name>
    <dbReference type="NCBI Taxonomy" id="1391627"/>
    <lineage>
        <taxon>Bacteria</taxon>
        <taxon>Pseudomonadati</taxon>
        <taxon>Bacteroidota</taxon>
        <taxon>Sphingobacteriia</taxon>
        <taxon>Sphingobacteriales</taxon>
        <taxon>Sphingobacteriaceae</taxon>
        <taxon>Mucilaginibacter</taxon>
    </lineage>
</organism>
<accession>A0A1G7BI38</accession>
<dbReference type="AlphaFoldDB" id="A0A1G7BI38"/>
<protein>
    <recommendedName>
        <fullName evidence="3">Glycoside hydrolase</fullName>
    </recommendedName>
</protein>
<dbReference type="OrthoDB" id="796539at2"/>
<evidence type="ECO:0000313" key="2">
    <source>
        <dbReference type="Proteomes" id="UP000199072"/>
    </source>
</evidence>
<evidence type="ECO:0008006" key="3">
    <source>
        <dbReference type="Google" id="ProtNLM"/>
    </source>
</evidence>
<gene>
    <name evidence="1" type="ORF">SAMN05216464_10535</name>
</gene>
<dbReference type="Proteomes" id="UP000199072">
    <property type="component" value="Unassembled WGS sequence"/>
</dbReference>
<evidence type="ECO:0000313" key="1">
    <source>
        <dbReference type="EMBL" id="SDE26699.1"/>
    </source>
</evidence>
<proteinExistence type="predicted"/>